<evidence type="ECO:0000313" key="3">
    <source>
        <dbReference type="Proteomes" id="UP000037193"/>
    </source>
</evidence>
<dbReference type="Pfam" id="PF12666">
    <property type="entry name" value="PrgI"/>
    <property type="match status" value="1"/>
</dbReference>
<keyword evidence="1" id="KW-0472">Membrane</keyword>
<evidence type="ECO:0000256" key="1">
    <source>
        <dbReference type="SAM" id="Phobius"/>
    </source>
</evidence>
<dbReference type="PATRIC" id="fig|1365965.3.peg.805"/>
<evidence type="ECO:0008006" key="4">
    <source>
        <dbReference type="Google" id="ProtNLM"/>
    </source>
</evidence>
<gene>
    <name evidence="2" type="ORF">BBM1128_03955</name>
</gene>
<protein>
    <recommendedName>
        <fullName evidence="4">PrgI family protein</fullName>
    </recommendedName>
</protein>
<feature type="transmembrane region" description="Helical" evidence="1">
    <location>
        <begin position="53"/>
        <end position="71"/>
    </location>
</feature>
<proteinExistence type="predicted"/>
<dbReference type="AlphaFoldDB" id="A0A0L7B024"/>
<sequence>MALQMRVYAEIASVEAKVMWGMGWRQLAASALMLVLGGGEVAVFFLMLDQPDLGSYLLFVVCLPPALWGWWRPKGLKPERYLGCMLRQRFGRNIHTLENLEPAKWPAKPSLRERVLRRGAGRSGRGR</sequence>
<evidence type="ECO:0000313" key="2">
    <source>
        <dbReference type="EMBL" id="KOA40825.1"/>
    </source>
</evidence>
<organism evidence="2 3">
    <name type="scientific">Bifidobacterium breve MCC 1128</name>
    <dbReference type="NCBI Taxonomy" id="1365965"/>
    <lineage>
        <taxon>Bacteria</taxon>
        <taxon>Bacillati</taxon>
        <taxon>Actinomycetota</taxon>
        <taxon>Actinomycetes</taxon>
        <taxon>Bifidobacteriales</taxon>
        <taxon>Bifidobacteriaceae</taxon>
        <taxon>Bifidobacterium</taxon>
    </lineage>
</organism>
<dbReference type="InterPro" id="IPR024414">
    <property type="entry name" value="Uncharacterised_PrgI"/>
</dbReference>
<comment type="caution">
    <text evidence="2">The sequence shown here is derived from an EMBL/GenBank/DDBJ whole genome shotgun (WGS) entry which is preliminary data.</text>
</comment>
<dbReference type="RefSeq" id="WP_003832801.1">
    <property type="nucleotide sequence ID" value="NZ_AVQD01000008.1"/>
</dbReference>
<keyword evidence="1" id="KW-0812">Transmembrane</keyword>
<keyword evidence="1" id="KW-1133">Transmembrane helix</keyword>
<feature type="transmembrane region" description="Helical" evidence="1">
    <location>
        <begin position="27"/>
        <end position="47"/>
    </location>
</feature>
<name>A0A0L7B024_BIFBR</name>
<dbReference type="EMBL" id="AVQD01000008">
    <property type="protein sequence ID" value="KOA40825.1"/>
    <property type="molecule type" value="Genomic_DNA"/>
</dbReference>
<reference evidence="2 3" key="1">
    <citation type="journal article" date="2015" name="Int J Genomics">
        <title>Comparative Genomics Revealed Genetic Diversity and Species/Strain-Level Differences in Carbohydrate Metabolism of Three Probiotic Bifidobacterial Species.</title>
        <authorList>
            <person name="Odamaki T."/>
            <person name="Horigome A."/>
            <person name="Sugahara H."/>
            <person name="Hashikura N."/>
            <person name="Minami J."/>
            <person name="Xiao J.Z."/>
            <person name="Abe F."/>
        </authorList>
    </citation>
    <scope>NUCLEOTIDE SEQUENCE [LARGE SCALE GENOMIC DNA]</scope>
    <source>
        <strain evidence="2 3">MCC 1128</strain>
    </source>
</reference>
<accession>A0A0L7B024</accession>
<dbReference type="Proteomes" id="UP000037193">
    <property type="component" value="Unassembled WGS sequence"/>
</dbReference>